<dbReference type="HOGENOM" id="CLU_1322110_0_0_1"/>
<accession>E9H541</accession>
<protein>
    <submittedName>
        <fullName evidence="2">Uncharacterized protein</fullName>
    </submittedName>
</protein>
<proteinExistence type="predicted"/>
<dbReference type="EMBL" id="GL732593">
    <property type="protein sequence ID" value="EFX73065.1"/>
    <property type="molecule type" value="Genomic_DNA"/>
</dbReference>
<dbReference type="OrthoDB" id="10523683at2759"/>
<evidence type="ECO:0000256" key="1">
    <source>
        <dbReference type="SAM" id="MobiDB-lite"/>
    </source>
</evidence>
<dbReference type="Proteomes" id="UP000000305">
    <property type="component" value="Unassembled WGS sequence"/>
</dbReference>
<reference evidence="2 3" key="1">
    <citation type="journal article" date="2011" name="Science">
        <title>The ecoresponsive genome of Daphnia pulex.</title>
        <authorList>
            <person name="Colbourne J.K."/>
            <person name="Pfrender M.E."/>
            <person name="Gilbert D."/>
            <person name="Thomas W.K."/>
            <person name="Tucker A."/>
            <person name="Oakley T.H."/>
            <person name="Tokishita S."/>
            <person name="Aerts A."/>
            <person name="Arnold G.J."/>
            <person name="Basu M.K."/>
            <person name="Bauer D.J."/>
            <person name="Caceres C.E."/>
            <person name="Carmel L."/>
            <person name="Casola C."/>
            <person name="Choi J.H."/>
            <person name="Detter J.C."/>
            <person name="Dong Q."/>
            <person name="Dusheyko S."/>
            <person name="Eads B.D."/>
            <person name="Frohlich T."/>
            <person name="Geiler-Samerotte K.A."/>
            <person name="Gerlach D."/>
            <person name="Hatcher P."/>
            <person name="Jogdeo S."/>
            <person name="Krijgsveld J."/>
            <person name="Kriventseva E.V."/>
            <person name="Kultz D."/>
            <person name="Laforsch C."/>
            <person name="Lindquist E."/>
            <person name="Lopez J."/>
            <person name="Manak J.R."/>
            <person name="Muller J."/>
            <person name="Pangilinan J."/>
            <person name="Patwardhan R.P."/>
            <person name="Pitluck S."/>
            <person name="Pritham E.J."/>
            <person name="Rechtsteiner A."/>
            <person name="Rho M."/>
            <person name="Rogozin I.B."/>
            <person name="Sakarya O."/>
            <person name="Salamov A."/>
            <person name="Schaack S."/>
            <person name="Shapiro H."/>
            <person name="Shiga Y."/>
            <person name="Skalitzky C."/>
            <person name="Smith Z."/>
            <person name="Souvorov A."/>
            <person name="Sung W."/>
            <person name="Tang Z."/>
            <person name="Tsuchiya D."/>
            <person name="Tu H."/>
            <person name="Vos H."/>
            <person name="Wang M."/>
            <person name="Wolf Y.I."/>
            <person name="Yamagata H."/>
            <person name="Yamada T."/>
            <person name="Ye Y."/>
            <person name="Shaw J.R."/>
            <person name="Andrews J."/>
            <person name="Crease T.J."/>
            <person name="Tang H."/>
            <person name="Lucas S.M."/>
            <person name="Robertson H.M."/>
            <person name="Bork P."/>
            <person name="Koonin E.V."/>
            <person name="Zdobnov E.M."/>
            <person name="Grigoriev I.V."/>
            <person name="Lynch M."/>
            <person name="Boore J.L."/>
        </authorList>
    </citation>
    <scope>NUCLEOTIDE SEQUENCE [LARGE SCALE GENOMIC DNA]</scope>
</reference>
<dbReference type="KEGG" id="dpx:DAPPUDRAFT_110068"/>
<evidence type="ECO:0000313" key="3">
    <source>
        <dbReference type="Proteomes" id="UP000000305"/>
    </source>
</evidence>
<feature type="region of interest" description="Disordered" evidence="1">
    <location>
        <begin position="85"/>
        <end position="122"/>
    </location>
</feature>
<gene>
    <name evidence="2" type="ORF">DAPPUDRAFT_110068</name>
</gene>
<dbReference type="InParanoid" id="E9H541"/>
<keyword evidence="3" id="KW-1185">Reference proteome</keyword>
<feature type="compositionally biased region" description="Basic residues" evidence="1">
    <location>
        <begin position="93"/>
        <end position="107"/>
    </location>
</feature>
<evidence type="ECO:0000313" key="2">
    <source>
        <dbReference type="EMBL" id="EFX73065.1"/>
    </source>
</evidence>
<sequence length="208" mass="23086">MNQIATESQTVSLKYDSNSECWASLEPSVMLTRSTTRGPEGYAKKGLNVFNLGHGPERYGPEGEGPECRTSFFVILLHAGTYEDDRLNLPRSKGNKPSKKSTKKKSRIPQSTSTPILKPPAETVQQRGYYNWGMPPYWEHNKNHQSSFNQSSTRPPSGLYDYPIQTIGNLSSNGHSSQFVAHIYGMSSASVQGMPYPMPTPSLSTVHE</sequence>
<organism evidence="2 3">
    <name type="scientific">Daphnia pulex</name>
    <name type="common">Water flea</name>
    <dbReference type="NCBI Taxonomy" id="6669"/>
    <lineage>
        <taxon>Eukaryota</taxon>
        <taxon>Metazoa</taxon>
        <taxon>Ecdysozoa</taxon>
        <taxon>Arthropoda</taxon>
        <taxon>Crustacea</taxon>
        <taxon>Branchiopoda</taxon>
        <taxon>Diplostraca</taxon>
        <taxon>Cladocera</taxon>
        <taxon>Anomopoda</taxon>
        <taxon>Daphniidae</taxon>
        <taxon>Daphnia</taxon>
    </lineage>
</organism>
<name>E9H541_DAPPU</name>
<dbReference type="AlphaFoldDB" id="E9H541"/>